<dbReference type="AlphaFoldDB" id="A0A834JY74"/>
<sequence length="108" mass="12361">MASDNESSIGKDFTPNPYSVKYDEIVDRLLKESVEDFEKSGKCKYKILLSLYNVFGEVFERALELHEEGRITHISSSAPVAKGSCYHRNNARWLLQESGIKRQGDIYL</sequence>
<evidence type="ECO:0000313" key="1">
    <source>
        <dbReference type="EMBL" id="KAF7396833.1"/>
    </source>
</evidence>
<evidence type="ECO:0000313" key="2">
    <source>
        <dbReference type="Proteomes" id="UP000600918"/>
    </source>
</evidence>
<keyword evidence="2" id="KW-1185">Reference proteome</keyword>
<gene>
    <name evidence="1" type="ORF">H0235_016370</name>
</gene>
<dbReference type="Proteomes" id="UP000600918">
    <property type="component" value="Unassembled WGS sequence"/>
</dbReference>
<reference evidence="1" key="1">
    <citation type="journal article" date="2020" name="G3 (Bethesda)">
        <title>High-Quality Assemblies for Three Invasive Social Wasps from the &lt;i&gt;Vespula&lt;/i&gt; Genus.</title>
        <authorList>
            <person name="Harrop T.W.R."/>
            <person name="Guhlin J."/>
            <person name="McLaughlin G.M."/>
            <person name="Permina E."/>
            <person name="Stockwell P."/>
            <person name="Gilligan J."/>
            <person name="Le Lec M.F."/>
            <person name="Gruber M.A.M."/>
            <person name="Quinn O."/>
            <person name="Lovegrove M."/>
            <person name="Duncan E.J."/>
            <person name="Remnant E.J."/>
            <person name="Van Eeckhoven J."/>
            <person name="Graham B."/>
            <person name="Knapp R.A."/>
            <person name="Langford K.W."/>
            <person name="Kronenberg Z."/>
            <person name="Press M.O."/>
            <person name="Eacker S.M."/>
            <person name="Wilson-Rankin E.E."/>
            <person name="Purcell J."/>
            <person name="Lester P.J."/>
            <person name="Dearden P.K."/>
        </authorList>
    </citation>
    <scope>NUCLEOTIDE SEQUENCE</scope>
    <source>
        <strain evidence="1">Volc-1</strain>
    </source>
</reference>
<organism evidence="1 2">
    <name type="scientific">Vespula pensylvanica</name>
    <name type="common">Western yellow jacket</name>
    <name type="synonym">Wasp</name>
    <dbReference type="NCBI Taxonomy" id="30213"/>
    <lineage>
        <taxon>Eukaryota</taxon>
        <taxon>Metazoa</taxon>
        <taxon>Ecdysozoa</taxon>
        <taxon>Arthropoda</taxon>
        <taxon>Hexapoda</taxon>
        <taxon>Insecta</taxon>
        <taxon>Pterygota</taxon>
        <taxon>Neoptera</taxon>
        <taxon>Endopterygota</taxon>
        <taxon>Hymenoptera</taxon>
        <taxon>Apocrita</taxon>
        <taxon>Aculeata</taxon>
        <taxon>Vespoidea</taxon>
        <taxon>Vespidae</taxon>
        <taxon>Vespinae</taxon>
        <taxon>Vespula</taxon>
    </lineage>
</organism>
<dbReference type="EMBL" id="JACSDY010000020">
    <property type="protein sequence ID" value="KAF7396833.1"/>
    <property type="molecule type" value="Genomic_DNA"/>
</dbReference>
<name>A0A834JY74_VESPE</name>
<comment type="caution">
    <text evidence="1">The sequence shown here is derived from an EMBL/GenBank/DDBJ whole genome shotgun (WGS) entry which is preliminary data.</text>
</comment>
<proteinExistence type="predicted"/>
<protein>
    <submittedName>
        <fullName evidence="1">Uncharacterized protein</fullName>
    </submittedName>
</protein>
<accession>A0A834JY74</accession>